<sequence length="398" mass="43926">MSLTKYLLFKYLRFDKTQPFIMLSALLAFLGVGVGLMVLIVAMAIMNGFDKEFERKLFTMNYPITILSAIRGNIDESDVSKLQQKFPNLKFSPYIMSQVIIKGANSFEGGLLFGVNSTDEKQINSVVAAGLEDRELDGYGLLVGQGVKNEMMINENDKLTLIFTKNDPSGFALTPKMKRFDVVSSFSSGLVAYDKSYLYTSVEALRKILDYEEGKFDGIHVFSNDPFADIEKISRELRLGQKAIGWWQQNGNFFSALALEKRALFIVLMLIILVASLNIVSSLLMTVMNRRQEIALLLSLGASKAEIKKSFFALGATIGGGGIVFGLVLGLFGVWLLGSFDIVNLPADVYGSAKLPMELSLLDLTMILVGAVIIVAFSSFYPAKKAAQINVLETLRNE</sequence>
<evidence type="ECO:0000256" key="6">
    <source>
        <dbReference type="ARBA" id="ARBA00023136"/>
    </source>
</evidence>
<dbReference type="Pfam" id="PF12704">
    <property type="entry name" value="MacB_PCD"/>
    <property type="match status" value="1"/>
</dbReference>
<feature type="transmembrane region" description="Helical" evidence="7">
    <location>
        <begin position="263"/>
        <end position="289"/>
    </location>
</feature>
<accession>A0A6G5QM27</accession>
<protein>
    <submittedName>
        <fullName evidence="10">Lipoprotein releasing system, transmembrane protein, LolC/E family</fullName>
    </submittedName>
</protein>
<dbReference type="EMBL" id="CP012543">
    <property type="protein sequence ID" value="QCD46647.1"/>
    <property type="molecule type" value="Genomic_DNA"/>
</dbReference>
<dbReference type="GO" id="GO:0098797">
    <property type="term" value="C:plasma membrane protein complex"/>
    <property type="evidence" value="ECO:0007669"/>
    <property type="project" value="TreeGrafter"/>
</dbReference>
<keyword evidence="3" id="KW-1003">Cell membrane</keyword>
<keyword evidence="10" id="KW-0449">Lipoprotein</keyword>
<feature type="transmembrane region" description="Helical" evidence="7">
    <location>
        <begin position="310"/>
        <end position="337"/>
    </location>
</feature>
<keyword evidence="5 7" id="KW-1133">Transmembrane helix</keyword>
<evidence type="ECO:0000256" key="7">
    <source>
        <dbReference type="SAM" id="Phobius"/>
    </source>
</evidence>
<keyword evidence="6 7" id="KW-0472">Membrane</keyword>
<feature type="domain" description="MacB-like periplasmic core" evidence="9">
    <location>
        <begin position="26"/>
        <end position="184"/>
    </location>
</feature>
<feature type="domain" description="ABC3 transporter permease C-terminal" evidence="8">
    <location>
        <begin position="266"/>
        <end position="390"/>
    </location>
</feature>
<comment type="similarity">
    <text evidence="2">Belongs to the ABC-4 integral membrane protein family. LolC/E subfamily.</text>
</comment>
<dbReference type="Proteomes" id="UP000502377">
    <property type="component" value="Chromosome"/>
</dbReference>
<dbReference type="AlphaFoldDB" id="A0A6G5QM27"/>
<dbReference type="InterPro" id="IPR025857">
    <property type="entry name" value="MacB_PCD"/>
</dbReference>
<evidence type="ECO:0000259" key="8">
    <source>
        <dbReference type="Pfam" id="PF02687"/>
    </source>
</evidence>
<comment type="subcellular location">
    <subcellularLocation>
        <location evidence="1">Cell membrane</location>
        <topology evidence="1">Multi-pass membrane protein</topology>
    </subcellularLocation>
</comment>
<organism evidence="10 11">
    <name type="scientific">Campylobacter rectus</name>
    <name type="common">Wolinella recta</name>
    <dbReference type="NCBI Taxonomy" id="203"/>
    <lineage>
        <taxon>Bacteria</taxon>
        <taxon>Pseudomonadati</taxon>
        <taxon>Campylobacterota</taxon>
        <taxon>Epsilonproteobacteria</taxon>
        <taxon>Campylobacterales</taxon>
        <taxon>Campylobacteraceae</taxon>
        <taxon>Campylobacter</taxon>
    </lineage>
</organism>
<evidence type="ECO:0000256" key="1">
    <source>
        <dbReference type="ARBA" id="ARBA00004651"/>
    </source>
</evidence>
<feature type="transmembrane region" description="Helical" evidence="7">
    <location>
        <begin position="357"/>
        <end position="381"/>
    </location>
</feature>
<evidence type="ECO:0000313" key="10">
    <source>
        <dbReference type="EMBL" id="QCD46647.1"/>
    </source>
</evidence>
<dbReference type="InterPro" id="IPR003838">
    <property type="entry name" value="ABC3_permease_C"/>
</dbReference>
<keyword evidence="4 7" id="KW-0812">Transmembrane</keyword>
<dbReference type="PANTHER" id="PTHR30489">
    <property type="entry name" value="LIPOPROTEIN-RELEASING SYSTEM TRANSMEMBRANE PROTEIN LOLE"/>
    <property type="match status" value="1"/>
</dbReference>
<dbReference type="KEGG" id="crx:CRECT_0978"/>
<evidence type="ECO:0000259" key="9">
    <source>
        <dbReference type="Pfam" id="PF12704"/>
    </source>
</evidence>
<evidence type="ECO:0000256" key="2">
    <source>
        <dbReference type="ARBA" id="ARBA00005236"/>
    </source>
</evidence>
<evidence type="ECO:0000313" key="11">
    <source>
        <dbReference type="Proteomes" id="UP000502377"/>
    </source>
</evidence>
<dbReference type="RefSeq" id="WP_004320268.1">
    <property type="nucleotide sequence ID" value="NZ_CP012543.1"/>
</dbReference>
<evidence type="ECO:0000256" key="3">
    <source>
        <dbReference type="ARBA" id="ARBA00022475"/>
    </source>
</evidence>
<dbReference type="GO" id="GO:0044874">
    <property type="term" value="P:lipoprotein localization to outer membrane"/>
    <property type="evidence" value="ECO:0007669"/>
    <property type="project" value="TreeGrafter"/>
</dbReference>
<feature type="transmembrane region" description="Helical" evidence="7">
    <location>
        <begin position="20"/>
        <end position="46"/>
    </location>
</feature>
<dbReference type="PANTHER" id="PTHR30489:SF0">
    <property type="entry name" value="LIPOPROTEIN-RELEASING SYSTEM TRANSMEMBRANE PROTEIN LOLE"/>
    <property type="match status" value="1"/>
</dbReference>
<evidence type="ECO:0000256" key="4">
    <source>
        <dbReference type="ARBA" id="ARBA00022692"/>
    </source>
</evidence>
<dbReference type="Pfam" id="PF02687">
    <property type="entry name" value="FtsX"/>
    <property type="match status" value="1"/>
</dbReference>
<reference evidence="10 11" key="1">
    <citation type="submission" date="2016-07" db="EMBL/GenBank/DDBJ databases">
        <title>Comparative genomics of the Campylobacter concisus group.</title>
        <authorList>
            <person name="Miller W.G."/>
            <person name="Yee E."/>
            <person name="Chapman M.H."/>
            <person name="Huynh S."/>
            <person name="Bono J.L."/>
            <person name="On S.L.W."/>
            <person name="StLeger J."/>
            <person name="Foster G."/>
            <person name="Parker C.T."/>
        </authorList>
    </citation>
    <scope>NUCLEOTIDE SEQUENCE [LARGE SCALE GENOMIC DNA]</scope>
    <source>
        <strain evidence="10 11">ATCC 33238</strain>
    </source>
</reference>
<proteinExistence type="inferred from homology"/>
<dbReference type="InterPro" id="IPR051447">
    <property type="entry name" value="Lipoprotein-release_system"/>
</dbReference>
<name>A0A6G5QM27_CAMRE</name>
<gene>
    <name evidence="10" type="primary">lolC</name>
    <name evidence="10" type="ORF">CRECT_0978</name>
</gene>
<evidence type="ECO:0000256" key="5">
    <source>
        <dbReference type="ARBA" id="ARBA00022989"/>
    </source>
</evidence>